<dbReference type="EMBL" id="JHEG02000058">
    <property type="protein sequence ID" value="KIE09100.1"/>
    <property type="molecule type" value="Genomic_DNA"/>
</dbReference>
<organism evidence="2">
    <name type="scientific">Tolypothrix bouteillei VB521301</name>
    <dbReference type="NCBI Taxonomy" id="1479485"/>
    <lineage>
        <taxon>Bacteria</taxon>
        <taxon>Bacillati</taxon>
        <taxon>Cyanobacteriota</taxon>
        <taxon>Cyanophyceae</taxon>
        <taxon>Nostocales</taxon>
        <taxon>Tolypothrichaceae</taxon>
        <taxon>Tolypothrix</taxon>
    </lineage>
</organism>
<dbReference type="AlphaFoldDB" id="A0A0C1R9X2"/>
<accession>A0A0C1R9X2</accession>
<reference evidence="2" key="1">
    <citation type="journal article" date="2015" name="Genome Announc.">
        <title>Draft Genome Sequence of Tolypothrix boutellei Strain VB521301.</title>
        <authorList>
            <person name="Chandrababunaidu M.M."/>
            <person name="Singh D."/>
            <person name="Sen D."/>
            <person name="Bhan S."/>
            <person name="Das S."/>
            <person name="Gupta A."/>
            <person name="Adhikary S.P."/>
            <person name="Tripathy S."/>
        </authorList>
    </citation>
    <scope>NUCLEOTIDE SEQUENCE</scope>
    <source>
        <strain evidence="2">VB521301</strain>
    </source>
</reference>
<keyword evidence="1" id="KW-1133">Transmembrane helix</keyword>
<name>A0A0C1R9X2_9CYAN</name>
<proteinExistence type="predicted"/>
<protein>
    <submittedName>
        <fullName evidence="2">Uncharacterized protein</fullName>
    </submittedName>
</protein>
<evidence type="ECO:0000256" key="1">
    <source>
        <dbReference type="SAM" id="Phobius"/>
    </source>
</evidence>
<comment type="caution">
    <text evidence="2">The sequence shown here is derived from an EMBL/GenBank/DDBJ whole genome shotgun (WGS) entry which is preliminary data.</text>
</comment>
<feature type="transmembrane region" description="Helical" evidence="1">
    <location>
        <begin position="20"/>
        <end position="39"/>
    </location>
</feature>
<keyword evidence="1" id="KW-0812">Transmembrane</keyword>
<gene>
    <name evidence="2" type="ORF">DA73_0232180</name>
</gene>
<keyword evidence="1" id="KW-0472">Membrane</keyword>
<evidence type="ECO:0000313" key="2">
    <source>
        <dbReference type="EMBL" id="KIE09100.1"/>
    </source>
</evidence>
<sequence>MKISTYGIYSYARQEACGGNWGITLSSYVGAVFVVPTAMNKQMKMLSIICKGPAPGYAPLNYRPDYINGIIDCPPDTTKVYFKGATNSAN</sequence>